<accession>A0A9W8JJ35</accession>
<gene>
    <name evidence="3" type="ORF">H1R20_g1630</name>
    <name evidence="2" type="ORF">H1R20_g6317</name>
</gene>
<dbReference type="Pfam" id="PF14200">
    <property type="entry name" value="RicinB_lectin_2"/>
    <property type="match status" value="1"/>
</dbReference>
<evidence type="ECO:0000313" key="4">
    <source>
        <dbReference type="Proteomes" id="UP001140091"/>
    </source>
</evidence>
<dbReference type="Gene3D" id="2.80.10.50">
    <property type="match status" value="1"/>
</dbReference>
<dbReference type="CDD" id="cd23422">
    <property type="entry name" value="beta-trefoil_Ricin_MPL_CNL"/>
    <property type="match status" value="1"/>
</dbReference>
<keyword evidence="4" id="KW-1185">Reference proteome</keyword>
<dbReference type="Proteomes" id="UP001140091">
    <property type="component" value="Unassembled WGS sequence"/>
</dbReference>
<proteinExistence type="predicted"/>
<feature type="non-terminal residue" evidence="3">
    <location>
        <position position="141"/>
    </location>
</feature>
<organism evidence="3 4">
    <name type="scientific">Candolleomyces eurysporus</name>
    <dbReference type="NCBI Taxonomy" id="2828524"/>
    <lineage>
        <taxon>Eukaryota</taxon>
        <taxon>Fungi</taxon>
        <taxon>Dikarya</taxon>
        <taxon>Basidiomycota</taxon>
        <taxon>Agaricomycotina</taxon>
        <taxon>Agaricomycetes</taxon>
        <taxon>Agaricomycetidae</taxon>
        <taxon>Agaricales</taxon>
        <taxon>Agaricineae</taxon>
        <taxon>Psathyrellaceae</taxon>
        <taxon>Candolleomyces</taxon>
    </lineage>
</organism>
<evidence type="ECO:0000313" key="3">
    <source>
        <dbReference type="EMBL" id="KAJ2935462.1"/>
    </source>
</evidence>
<dbReference type="OrthoDB" id="2131701at2759"/>
<reference evidence="3" key="1">
    <citation type="submission" date="2022-06" db="EMBL/GenBank/DDBJ databases">
        <title>Genome Sequence of Candolleomyces eurysporus.</title>
        <authorList>
            <person name="Buettner E."/>
        </authorList>
    </citation>
    <scope>NUCLEOTIDE SEQUENCE</scope>
    <source>
        <strain evidence="3">VTCC 930004</strain>
    </source>
</reference>
<evidence type="ECO:0000313" key="2">
    <source>
        <dbReference type="EMBL" id="KAJ2930770.1"/>
    </source>
</evidence>
<dbReference type="InterPro" id="IPR000772">
    <property type="entry name" value="Ricin_B_lectin"/>
</dbReference>
<dbReference type="SUPFAM" id="SSF50370">
    <property type="entry name" value="Ricin B-like lectins"/>
    <property type="match status" value="1"/>
</dbReference>
<comment type="caution">
    <text evidence="3">The sequence shown here is derived from an EMBL/GenBank/DDBJ whole genome shotgun (WGS) entry which is preliminary data.</text>
</comment>
<sequence length="141" mass="15837">MATVERGHRYRIVNAKGGTVLDLSAKNGVSIAGWNFHGGQNQIWEASEEGGFWHFKNVSTGKYLSLENTNYRDGLKAVGSNTRFNWHIWPDQKDSSVLRICVPETVFNLDLSNHGDSAGGTPIEIWGRWEGRNQCWSFVPV</sequence>
<evidence type="ECO:0000259" key="1">
    <source>
        <dbReference type="Pfam" id="PF14200"/>
    </source>
</evidence>
<feature type="domain" description="Ricin B lectin" evidence="1">
    <location>
        <begin position="41"/>
        <end position="126"/>
    </location>
</feature>
<dbReference type="EMBL" id="JANBPK010000508">
    <property type="protein sequence ID" value="KAJ2935462.1"/>
    <property type="molecule type" value="Genomic_DNA"/>
</dbReference>
<dbReference type="PROSITE" id="PS50231">
    <property type="entry name" value="RICIN_B_LECTIN"/>
    <property type="match status" value="1"/>
</dbReference>
<dbReference type="EMBL" id="JANBPK010000820">
    <property type="protein sequence ID" value="KAJ2930770.1"/>
    <property type="molecule type" value="Genomic_DNA"/>
</dbReference>
<dbReference type="AlphaFoldDB" id="A0A9W8JJ35"/>
<name>A0A9W8JJ35_9AGAR</name>
<protein>
    <recommendedName>
        <fullName evidence="1">Ricin B lectin domain-containing protein</fullName>
    </recommendedName>
</protein>
<dbReference type="InterPro" id="IPR035992">
    <property type="entry name" value="Ricin_B-like_lectins"/>
</dbReference>